<dbReference type="EMBL" id="LNIX01000016">
    <property type="protein sequence ID" value="OXA46156.1"/>
    <property type="molecule type" value="Genomic_DNA"/>
</dbReference>
<accession>A0A226DPJ8</accession>
<gene>
    <name evidence="2" type="ORF">Fcan01_19061</name>
</gene>
<keyword evidence="1" id="KW-1133">Transmembrane helix</keyword>
<feature type="transmembrane region" description="Helical" evidence="1">
    <location>
        <begin position="290"/>
        <end position="316"/>
    </location>
</feature>
<keyword evidence="1" id="KW-0812">Transmembrane</keyword>
<sequence length="348" mass="39613">MCDDSVRVPKQVEQKNFFRLVAGSWIITSVVITNCYTGLMISDLNSPLPTTNVPETFQDLICENKAVIQAFKHGENLTEWIRKANLELENVADPSTLVLISSPCFKILSAPSKTRGFEFIRFLYFTQLDIHSLQYLSEHLFLENIVTLLLGNRKHSFVPSGYSPDNRILPNSTDLAISKSRASIEKDVASCLKYVLAVDGFDVAAEFEFLSRKYYWIKFYRGKDSLGAKPFGWLFMGERESRVREYFQALLESGIHGRLDHEKQRRIIKLGSSILRYPAADNRMSLNSAFLTLFILCGTVIGFTMLCIIAELWVVWKMTVLKAFVRAKNCKAKCTRSIRIGLSKCVTE</sequence>
<dbReference type="Proteomes" id="UP000198287">
    <property type="component" value="Unassembled WGS sequence"/>
</dbReference>
<evidence type="ECO:0000313" key="3">
    <source>
        <dbReference type="Proteomes" id="UP000198287"/>
    </source>
</evidence>
<protein>
    <submittedName>
        <fullName evidence="2">Uncharacterized protein</fullName>
    </submittedName>
</protein>
<proteinExistence type="predicted"/>
<organism evidence="2 3">
    <name type="scientific">Folsomia candida</name>
    <name type="common">Springtail</name>
    <dbReference type="NCBI Taxonomy" id="158441"/>
    <lineage>
        <taxon>Eukaryota</taxon>
        <taxon>Metazoa</taxon>
        <taxon>Ecdysozoa</taxon>
        <taxon>Arthropoda</taxon>
        <taxon>Hexapoda</taxon>
        <taxon>Collembola</taxon>
        <taxon>Entomobryomorpha</taxon>
        <taxon>Isotomoidea</taxon>
        <taxon>Isotomidae</taxon>
        <taxon>Proisotominae</taxon>
        <taxon>Folsomia</taxon>
    </lineage>
</organism>
<keyword evidence="3" id="KW-1185">Reference proteome</keyword>
<name>A0A226DPJ8_FOLCA</name>
<evidence type="ECO:0000256" key="1">
    <source>
        <dbReference type="SAM" id="Phobius"/>
    </source>
</evidence>
<keyword evidence="1" id="KW-0472">Membrane</keyword>
<dbReference type="AlphaFoldDB" id="A0A226DPJ8"/>
<reference evidence="2 3" key="1">
    <citation type="submission" date="2015-12" db="EMBL/GenBank/DDBJ databases">
        <title>The genome of Folsomia candida.</title>
        <authorList>
            <person name="Faddeeva A."/>
            <person name="Derks M.F."/>
            <person name="Anvar Y."/>
            <person name="Smit S."/>
            <person name="Van Straalen N."/>
            <person name="Roelofs D."/>
        </authorList>
    </citation>
    <scope>NUCLEOTIDE SEQUENCE [LARGE SCALE GENOMIC DNA]</scope>
    <source>
        <strain evidence="2 3">VU population</strain>
        <tissue evidence="2">Whole body</tissue>
    </source>
</reference>
<comment type="caution">
    <text evidence="2">The sequence shown here is derived from an EMBL/GenBank/DDBJ whole genome shotgun (WGS) entry which is preliminary data.</text>
</comment>
<evidence type="ECO:0000313" key="2">
    <source>
        <dbReference type="EMBL" id="OXA46156.1"/>
    </source>
</evidence>